<feature type="domain" description="Reverse transcriptase/retrotransposon-derived protein RNase H-like" evidence="2">
    <location>
        <begin position="2"/>
        <end position="48"/>
    </location>
</feature>
<dbReference type="InterPro" id="IPR041577">
    <property type="entry name" value="RT_RNaseH_2"/>
</dbReference>
<comment type="caution">
    <text evidence="3">The sequence shown here is derived from an EMBL/GenBank/DDBJ whole genome shotgun (WGS) entry which is preliminary data.</text>
</comment>
<evidence type="ECO:0000256" key="1">
    <source>
        <dbReference type="SAM" id="MobiDB-lite"/>
    </source>
</evidence>
<dbReference type="SUPFAM" id="SSF56672">
    <property type="entry name" value="DNA/RNA polymerases"/>
    <property type="match status" value="1"/>
</dbReference>
<name>A0A1R1YBH2_9FUNG</name>
<organism evidence="3 4">
    <name type="scientific">Smittium culicis</name>
    <dbReference type="NCBI Taxonomy" id="133412"/>
    <lineage>
        <taxon>Eukaryota</taxon>
        <taxon>Fungi</taxon>
        <taxon>Fungi incertae sedis</taxon>
        <taxon>Zoopagomycota</taxon>
        <taxon>Kickxellomycotina</taxon>
        <taxon>Harpellomycetes</taxon>
        <taxon>Harpellales</taxon>
        <taxon>Legeriomycetaceae</taxon>
        <taxon>Smittium</taxon>
    </lineage>
</organism>
<reference evidence="4" key="1">
    <citation type="submission" date="2017-01" db="EMBL/GenBank/DDBJ databases">
        <authorList>
            <person name="Wang Y."/>
            <person name="White M."/>
            <person name="Kvist S."/>
            <person name="Moncalvo J.-M."/>
        </authorList>
    </citation>
    <scope>NUCLEOTIDE SEQUENCE [LARGE SCALE GENOMIC DNA]</scope>
    <source>
        <strain evidence="4">ID-206-W2</strain>
    </source>
</reference>
<dbReference type="OrthoDB" id="5152741at2759"/>
<evidence type="ECO:0000313" key="3">
    <source>
        <dbReference type="EMBL" id="OMJ24281.1"/>
    </source>
</evidence>
<dbReference type="EMBL" id="LSSM01001861">
    <property type="protein sequence ID" value="OMJ24281.1"/>
    <property type="molecule type" value="Genomic_DNA"/>
</dbReference>
<evidence type="ECO:0000313" key="4">
    <source>
        <dbReference type="Proteomes" id="UP000187429"/>
    </source>
</evidence>
<dbReference type="GO" id="GO:0004519">
    <property type="term" value="F:endonuclease activity"/>
    <property type="evidence" value="ECO:0007669"/>
    <property type="project" value="UniProtKB-KW"/>
</dbReference>
<feature type="compositionally biased region" description="Basic and acidic residues" evidence="1">
    <location>
        <begin position="64"/>
        <end position="73"/>
    </location>
</feature>
<keyword evidence="4" id="KW-1185">Reference proteome</keyword>
<dbReference type="InterPro" id="IPR043502">
    <property type="entry name" value="DNA/RNA_pol_sf"/>
</dbReference>
<dbReference type="Pfam" id="PF17919">
    <property type="entry name" value="RT_RNaseH_2"/>
    <property type="match status" value="1"/>
</dbReference>
<feature type="region of interest" description="Disordered" evidence="1">
    <location>
        <begin position="64"/>
        <end position="85"/>
    </location>
</feature>
<dbReference type="AlphaFoldDB" id="A0A1R1YBH2"/>
<protein>
    <recommendedName>
        <fullName evidence="2">Reverse transcriptase/retrotransposon-derived protein RNase H-like domain-containing protein</fullName>
    </recommendedName>
</protein>
<accession>A0A1R1YBH2</accession>
<gene>
    <name evidence="3" type="ORF">AYI69_g4688</name>
</gene>
<dbReference type="GO" id="GO:0016787">
    <property type="term" value="F:hydrolase activity"/>
    <property type="evidence" value="ECO:0007669"/>
    <property type="project" value="UniProtKB-KW"/>
</dbReference>
<sequence length="85" mass="9701">MVDASPYGAGAVLQQEDINGKRYVCRYECKSFSDRERRYPQIMRTLLGSQNLVADAISRDPQFENKNSEHLIENNKVSTGFEKGE</sequence>
<dbReference type="Proteomes" id="UP000187429">
    <property type="component" value="Unassembled WGS sequence"/>
</dbReference>
<evidence type="ECO:0000259" key="2">
    <source>
        <dbReference type="Pfam" id="PF17919"/>
    </source>
</evidence>
<proteinExistence type="predicted"/>
<dbReference type="GO" id="GO:0003964">
    <property type="term" value="F:RNA-directed DNA polymerase activity"/>
    <property type="evidence" value="ECO:0007669"/>
    <property type="project" value="UniProtKB-KW"/>
</dbReference>